<dbReference type="EMBL" id="JBBUKT010000005">
    <property type="protein sequence ID" value="MEK7951728.1"/>
    <property type="molecule type" value="Genomic_DNA"/>
</dbReference>
<proteinExistence type="predicted"/>
<accession>A0ABU9AVY2</accession>
<organism evidence="1 2">
    <name type="scientific">Luteolibacter soli</name>
    <dbReference type="NCBI Taxonomy" id="3135280"/>
    <lineage>
        <taxon>Bacteria</taxon>
        <taxon>Pseudomonadati</taxon>
        <taxon>Verrucomicrobiota</taxon>
        <taxon>Verrucomicrobiia</taxon>
        <taxon>Verrucomicrobiales</taxon>
        <taxon>Verrucomicrobiaceae</taxon>
        <taxon>Luteolibacter</taxon>
    </lineage>
</organism>
<reference evidence="1 2" key="1">
    <citation type="submission" date="2024-04" db="EMBL/GenBank/DDBJ databases">
        <title>Luteolibacter sp. isolated from soil.</title>
        <authorList>
            <person name="An J."/>
        </authorList>
    </citation>
    <scope>NUCLEOTIDE SEQUENCE [LARGE SCALE GENOMIC DNA]</scope>
    <source>
        <strain evidence="1 2">Y139</strain>
    </source>
</reference>
<dbReference type="Proteomes" id="UP001371305">
    <property type="component" value="Unassembled WGS sequence"/>
</dbReference>
<evidence type="ECO:0000313" key="1">
    <source>
        <dbReference type="EMBL" id="MEK7951728.1"/>
    </source>
</evidence>
<comment type="caution">
    <text evidence="1">The sequence shown here is derived from an EMBL/GenBank/DDBJ whole genome shotgun (WGS) entry which is preliminary data.</text>
</comment>
<name>A0ABU9AVY2_9BACT</name>
<dbReference type="RefSeq" id="WP_341405417.1">
    <property type="nucleotide sequence ID" value="NZ_JBBUKT010000005.1"/>
</dbReference>
<protein>
    <submittedName>
        <fullName evidence="1">Uncharacterized protein</fullName>
    </submittedName>
</protein>
<keyword evidence="2" id="KW-1185">Reference proteome</keyword>
<evidence type="ECO:0000313" key="2">
    <source>
        <dbReference type="Proteomes" id="UP001371305"/>
    </source>
</evidence>
<gene>
    <name evidence="1" type="ORF">WKV53_14515</name>
</gene>
<sequence>MVFYDDDGRVEAIEFVEPGRAMLGGVDLLGMSYADLVKLITEQDPEVMIENDGFTSEKLGIGSYAPGGIGEPEDPAETVIVFPPGYYDG</sequence>